<reference evidence="1 2" key="1">
    <citation type="submission" date="2017-08" db="EMBL/GenBank/DDBJ databases">
        <title>USMARCv1.0.</title>
        <authorList>
            <person name="Hannum G.I."/>
            <person name="Koren S."/>
            <person name="Schroeder S.G."/>
            <person name="Chin S.C."/>
            <person name="Nonneman D.J."/>
            <person name="Becker S.A."/>
            <person name="Rosen B.D."/>
            <person name="Bickhart D.M."/>
            <person name="Putnam N.H."/>
            <person name="Green R.E."/>
            <person name="Tuggle C.K."/>
            <person name="Liu H."/>
            <person name="Rohrer G.A."/>
            <person name="Warr A."/>
            <person name="Hall R."/>
            <person name="Kim K."/>
            <person name="Hume D.A."/>
            <person name="Talbot R."/>
            <person name="Chow W."/>
            <person name="Howe K."/>
            <person name="Schwartz A.S."/>
            <person name="Watson M."/>
            <person name="Archibald A.L."/>
            <person name="Phillippy A.M."/>
            <person name="Smith T.P.L."/>
        </authorList>
    </citation>
    <scope>NUCLEOTIDE SEQUENCE [LARGE SCALE GENOMIC DNA]</scope>
</reference>
<accession>A0A4X1T4M6</accession>
<reference evidence="1" key="2">
    <citation type="submission" date="2025-08" db="UniProtKB">
        <authorList>
            <consortium name="Ensembl"/>
        </authorList>
    </citation>
    <scope>IDENTIFICATION</scope>
</reference>
<sequence length="58" mass="7118">IYTPVFTEALFTVLKTWMQSKCASTEDWIKKMWYTYIVKYYSAIKRMKQSFLQQHGWI</sequence>
<protein>
    <submittedName>
        <fullName evidence="1">Uncharacterized protein</fullName>
    </submittedName>
</protein>
<dbReference type="AlphaFoldDB" id="A0A4X1T4M6"/>
<evidence type="ECO:0000313" key="2">
    <source>
        <dbReference type="Proteomes" id="UP000314985"/>
    </source>
</evidence>
<dbReference type="Ensembl" id="ENSSSCT00070012565.1">
    <property type="protein sequence ID" value="ENSSSCP00070010334.1"/>
    <property type="gene ID" value="ENSSSCG00070006580.1"/>
</dbReference>
<evidence type="ECO:0000313" key="1">
    <source>
        <dbReference type="Ensembl" id="ENSSSCP00070010334.1"/>
    </source>
</evidence>
<proteinExistence type="predicted"/>
<organism evidence="1 2">
    <name type="scientific">Sus scrofa</name>
    <name type="common">Pig</name>
    <dbReference type="NCBI Taxonomy" id="9823"/>
    <lineage>
        <taxon>Eukaryota</taxon>
        <taxon>Metazoa</taxon>
        <taxon>Chordata</taxon>
        <taxon>Craniata</taxon>
        <taxon>Vertebrata</taxon>
        <taxon>Euteleostomi</taxon>
        <taxon>Mammalia</taxon>
        <taxon>Eutheria</taxon>
        <taxon>Laurasiatheria</taxon>
        <taxon>Artiodactyla</taxon>
        <taxon>Suina</taxon>
        <taxon>Suidae</taxon>
        <taxon>Sus</taxon>
    </lineage>
</organism>
<name>A0A4X1T4M6_PIG</name>
<dbReference type="Proteomes" id="UP000314985">
    <property type="component" value="Chromosome 9"/>
</dbReference>